<evidence type="ECO:0000313" key="5">
    <source>
        <dbReference type="Proteomes" id="UP001221757"/>
    </source>
</evidence>
<dbReference type="Gene3D" id="1.20.5.340">
    <property type="match status" value="1"/>
</dbReference>
<gene>
    <name evidence="4" type="ORF">B0H17DRAFT_1081683</name>
</gene>
<feature type="compositionally biased region" description="Basic residues" evidence="3">
    <location>
        <begin position="75"/>
        <end position="88"/>
    </location>
</feature>
<dbReference type="GO" id="GO:0005737">
    <property type="term" value="C:cytoplasm"/>
    <property type="evidence" value="ECO:0007669"/>
    <property type="project" value="UniProtKB-SubCell"/>
</dbReference>
<keyword evidence="2" id="KW-0963">Cytoplasm</keyword>
<organism evidence="4 5">
    <name type="scientific">Mycena rosella</name>
    <name type="common">Pink bonnet</name>
    <name type="synonym">Agaricus rosellus</name>
    <dbReference type="NCBI Taxonomy" id="1033263"/>
    <lineage>
        <taxon>Eukaryota</taxon>
        <taxon>Fungi</taxon>
        <taxon>Dikarya</taxon>
        <taxon>Basidiomycota</taxon>
        <taxon>Agaricomycotina</taxon>
        <taxon>Agaricomycetes</taxon>
        <taxon>Agaricomycetidae</taxon>
        <taxon>Agaricales</taxon>
        <taxon>Marasmiineae</taxon>
        <taxon>Mycenaceae</taxon>
        <taxon>Mycena</taxon>
    </lineage>
</organism>
<dbReference type="AlphaFoldDB" id="A0AAD7D1T0"/>
<sequence>MNAAKYSTLPDIDTAQDVYETEDPLPSINKADAGSDDEAAPSRSAIRGTRTADAGASKDELDSTNLMQHDEASKKFRKAEKRRDRPRTHYAYPPSPTDPSSPIEPSTSRPIPLSQRLRALQAELMSLETELADPANPLLFKEREEDSVDPGELIRGLVDVRGRLDKIRKGREGRGRLVGVILGQEKEPDTKQPVVVAASDESGKPNVRSIVEMDRRVGELEKLVGSSTAALDESSPLPPPLLPLVTRLNAQLTLLTQPRHIDSISRRLKLLLSDLDRASASQHHSHRRHNSQSNGAPPSQIQDQILPLLSRLGPTLSALHTSAGQFESTLEGLEEDQRKMREALGELEGAIKTIEKSLEENRSVVKGNVGGLEGRVDTLLKRVDELSRST</sequence>
<dbReference type="Pfam" id="PF04912">
    <property type="entry name" value="Dynamitin"/>
    <property type="match status" value="1"/>
</dbReference>
<dbReference type="Proteomes" id="UP001221757">
    <property type="component" value="Unassembled WGS sequence"/>
</dbReference>
<dbReference type="EMBL" id="JARKIE010000153">
    <property type="protein sequence ID" value="KAJ7675071.1"/>
    <property type="molecule type" value="Genomic_DNA"/>
</dbReference>
<comment type="subcellular location">
    <subcellularLocation>
        <location evidence="1">Cytoplasm</location>
    </subcellularLocation>
</comment>
<dbReference type="InterPro" id="IPR028133">
    <property type="entry name" value="Dynamitin"/>
</dbReference>
<proteinExistence type="predicted"/>
<keyword evidence="5" id="KW-1185">Reference proteome</keyword>
<protein>
    <recommendedName>
        <fullName evidence="6">Dynamitin</fullName>
    </recommendedName>
</protein>
<accession>A0AAD7D1T0</accession>
<evidence type="ECO:0000256" key="1">
    <source>
        <dbReference type="ARBA" id="ARBA00004496"/>
    </source>
</evidence>
<dbReference type="PANTHER" id="PTHR15346">
    <property type="entry name" value="DYNACTIN SUBUNIT"/>
    <property type="match status" value="1"/>
</dbReference>
<dbReference type="GO" id="GO:0007017">
    <property type="term" value="P:microtubule-based process"/>
    <property type="evidence" value="ECO:0007669"/>
    <property type="project" value="InterPro"/>
</dbReference>
<reference evidence="4" key="1">
    <citation type="submission" date="2023-03" db="EMBL/GenBank/DDBJ databases">
        <title>Massive genome expansion in bonnet fungi (Mycena s.s.) driven by repeated elements and novel gene families across ecological guilds.</title>
        <authorList>
            <consortium name="Lawrence Berkeley National Laboratory"/>
            <person name="Harder C.B."/>
            <person name="Miyauchi S."/>
            <person name="Viragh M."/>
            <person name="Kuo A."/>
            <person name="Thoen E."/>
            <person name="Andreopoulos B."/>
            <person name="Lu D."/>
            <person name="Skrede I."/>
            <person name="Drula E."/>
            <person name="Henrissat B."/>
            <person name="Morin E."/>
            <person name="Kohler A."/>
            <person name="Barry K."/>
            <person name="LaButti K."/>
            <person name="Morin E."/>
            <person name="Salamov A."/>
            <person name="Lipzen A."/>
            <person name="Mereny Z."/>
            <person name="Hegedus B."/>
            <person name="Baldrian P."/>
            <person name="Stursova M."/>
            <person name="Weitz H."/>
            <person name="Taylor A."/>
            <person name="Grigoriev I.V."/>
            <person name="Nagy L.G."/>
            <person name="Martin F."/>
            <person name="Kauserud H."/>
        </authorList>
    </citation>
    <scope>NUCLEOTIDE SEQUENCE</scope>
    <source>
        <strain evidence="4">CBHHK067</strain>
    </source>
</reference>
<feature type="region of interest" description="Disordered" evidence="3">
    <location>
        <begin position="1"/>
        <end position="115"/>
    </location>
</feature>
<feature type="compositionally biased region" description="Polar residues" evidence="3">
    <location>
        <begin position="100"/>
        <end position="109"/>
    </location>
</feature>
<dbReference type="GO" id="GO:0005869">
    <property type="term" value="C:dynactin complex"/>
    <property type="evidence" value="ECO:0007669"/>
    <property type="project" value="InterPro"/>
</dbReference>
<evidence type="ECO:0008006" key="6">
    <source>
        <dbReference type="Google" id="ProtNLM"/>
    </source>
</evidence>
<evidence type="ECO:0000313" key="4">
    <source>
        <dbReference type="EMBL" id="KAJ7675071.1"/>
    </source>
</evidence>
<feature type="region of interest" description="Disordered" evidence="3">
    <location>
        <begin position="279"/>
        <end position="300"/>
    </location>
</feature>
<name>A0AAD7D1T0_MYCRO</name>
<evidence type="ECO:0000256" key="3">
    <source>
        <dbReference type="SAM" id="MobiDB-lite"/>
    </source>
</evidence>
<evidence type="ECO:0000256" key="2">
    <source>
        <dbReference type="ARBA" id="ARBA00022490"/>
    </source>
</evidence>
<comment type="caution">
    <text evidence="4">The sequence shown here is derived from an EMBL/GenBank/DDBJ whole genome shotgun (WGS) entry which is preliminary data.</text>
</comment>